<reference evidence="4 5" key="1">
    <citation type="submission" date="2016-10" db="EMBL/GenBank/DDBJ databases">
        <authorList>
            <person name="Varghese N."/>
            <person name="Submissions S."/>
        </authorList>
    </citation>
    <scope>NUCLEOTIDE SEQUENCE [LARGE SCALE GENOMIC DNA]</scope>
    <source>
        <strain evidence="4 5">CGMCC 1.6377</strain>
    </source>
</reference>
<dbReference type="InterPro" id="IPR029016">
    <property type="entry name" value="GAF-like_dom_sf"/>
</dbReference>
<evidence type="ECO:0000313" key="5">
    <source>
        <dbReference type="Proteomes" id="UP000323537"/>
    </source>
</evidence>
<gene>
    <name evidence="4" type="ORF">SAMN04488066_106140</name>
</gene>
<proteinExistence type="predicted"/>
<dbReference type="SUPFAM" id="SSF55781">
    <property type="entry name" value="GAF domain-like"/>
    <property type="match status" value="1"/>
</dbReference>
<dbReference type="Pfam" id="PF13185">
    <property type="entry name" value="GAF_2"/>
    <property type="match status" value="1"/>
</dbReference>
<dbReference type="OrthoDB" id="165911at2157"/>
<accession>A0A1I3AMA6</accession>
<dbReference type="EMBL" id="FOPZ01000006">
    <property type="protein sequence ID" value="SFH51187.1"/>
    <property type="molecule type" value="Genomic_DNA"/>
</dbReference>
<dbReference type="InterPro" id="IPR007050">
    <property type="entry name" value="HTH_bacterioopsin"/>
</dbReference>
<evidence type="ECO:0000259" key="3">
    <source>
        <dbReference type="PROSITE" id="PS00622"/>
    </source>
</evidence>
<dbReference type="PANTHER" id="PTHR34236">
    <property type="entry name" value="DIMETHYL SULFOXIDE REDUCTASE TRANSCRIPTIONAL ACTIVATOR"/>
    <property type="match status" value="1"/>
</dbReference>
<dbReference type="Pfam" id="PF04967">
    <property type="entry name" value="HTH_10"/>
    <property type="match status" value="1"/>
</dbReference>
<keyword evidence="2" id="KW-0804">Transcription</keyword>
<dbReference type="Pfam" id="PF15915">
    <property type="entry name" value="BAT"/>
    <property type="match status" value="1"/>
</dbReference>
<evidence type="ECO:0000256" key="2">
    <source>
        <dbReference type="ARBA" id="ARBA00023163"/>
    </source>
</evidence>
<sequence length="514" mass="55837">MEMEHRLAEAPIGVITVRDGTVCAWNDRAAAILTTDAPDGEPITEVFPQSVERSLTKAFEGTSVSDVAFEEYYPEVERWLSVSVVPGDNTTTVYVTDITEKHTDKQTIERLRSESKRAEMVDTLIADVLEGLVGATSKDAIMETIRDQLGTSDQYRFVWTGEYAVDSDELVITGVAGNQGELFPALREAVKQGQATPERRAVEQQRPKLVQSLSENPSVPDAVRAAGFADGVQSVFTLPLVYGSSVYGVVGVYAETETAFSDHVQASFETLGELAGYAINATQNRKLLFSDTLTEVTFGLTENSPLVRVSDTCDAELTLEGTVMPSDTGLTCFLSVSGSDPDSVVETVEALPSAQDGRVVRQSDAERGRIQVTLVEEVPLVAAINRGATIQTAVFNSDDSRLIVELSHDTNVRRLANVLGDDGPAPVLARQDKTRSPTTTREFRSELDERLTDRQATVLRTAYLADYFTSPRGSTAEEVATSLGITGSTLLHHLRASQRKLLDAFYDEHDDGGG</sequence>
<protein>
    <recommendedName>
        <fullName evidence="3">HTH luxR-type domain-containing protein</fullName>
    </recommendedName>
</protein>
<dbReference type="GO" id="GO:0006355">
    <property type="term" value="P:regulation of DNA-templated transcription"/>
    <property type="evidence" value="ECO:0007669"/>
    <property type="project" value="InterPro"/>
</dbReference>
<evidence type="ECO:0000313" key="4">
    <source>
        <dbReference type="EMBL" id="SFH51187.1"/>
    </source>
</evidence>
<dbReference type="PANTHER" id="PTHR34236:SF1">
    <property type="entry name" value="DIMETHYL SULFOXIDE REDUCTASE TRANSCRIPTIONAL ACTIVATOR"/>
    <property type="match status" value="1"/>
</dbReference>
<dbReference type="PROSITE" id="PS00622">
    <property type="entry name" value="HTH_LUXR_1"/>
    <property type="match status" value="1"/>
</dbReference>
<dbReference type="Proteomes" id="UP000323537">
    <property type="component" value="Unassembled WGS sequence"/>
</dbReference>
<evidence type="ECO:0000256" key="1">
    <source>
        <dbReference type="ARBA" id="ARBA00023015"/>
    </source>
</evidence>
<dbReference type="RefSeq" id="WP_149784160.1">
    <property type="nucleotide sequence ID" value="NZ_BAAADP010000004.1"/>
</dbReference>
<dbReference type="Gene3D" id="3.30.450.40">
    <property type="match status" value="1"/>
</dbReference>
<dbReference type="InterPro" id="IPR003018">
    <property type="entry name" value="GAF"/>
</dbReference>
<keyword evidence="1" id="KW-0805">Transcription regulation</keyword>
<name>A0A1I3AMA6_9EURY</name>
<feature type="domain" description="HTH luxR-type" evidence="3">
    <location>
        <begin position="473"/>
        <end position="500"/>
    </location>
</feature>
<dbReference type="Gene3D" id="3.30.450.20">
    <property type="entry name" value="PAS domain"/>
    <property type="match status" value="1"/>
</dbReference>
<dbReference type="AlphaFoldDB" id="A0A1I3AMA6"/>
<keyword evidence="5" id="KW-1185">Reference proteome</keyword>
<organism evidence="4 5">
    <name type="scientific">Halorubrum aquaticum</name>
    <dbReference type="NCBI Taxonomy" id="387340"/>
    <lineage>
        <taxon>Archaea</taxon>
        <taxon>Methanobacteriati</taxon>
        <taxon>Methanobacteriota</taxon>
        <taxon>Stenosarchaea group</taxon>
        <taxon>Halobacteria</taxon>
        <taxon>Halobacteriales</taxon>
        <taxon>Haloferacaceae</taxon>
        <taxon>Halorubrum</taxon>
    </lineage>
</organism>
<dbReference type="InterPro" id="IPR000792">
    <property type="entry name" value="Tscrpt_reg_LuxR_C"/>
</dbReference>
<dbReference type="InterPro" id="IPR031803">
    <property type="entry name" value="BAT_GAF/HTH-assoc"/>
</dbReference>